<keyword evidence="4" id="KW-1185">Reference proteome</keyword>
<dbReference type="InterPro" id="IPR002641">
    <property type="entry name" value="PNPLA_dom"/>
</dbReference>
<dbReference type="EMBL" id="AFPU01000001">
    <property type="protein sequence ID" value="EGP93612.1"/>
    <property type="molecule type" value="Genomic_DNA"/>
</dbReference>
<feature type="domain" description="PNPLA" evidence="2">
    <location>
        <begin position="11"/>
        <end position="298"/>
    </location>
</feature>
<organism evidence="3 4">
    <name type="scientific">Nitrosarchaeum koreense MY1</name>
    <dbReference type="NCBI Taxonomy" id="1001994"/>
    <lineage>
        <taxon>Archaea</taxon>
        <taxon>Nitrososphaerota</taxon>
        <taxon>Nitrososphaeria</taxon>
        <taxon>Nitrosopumilales</taxon>
        <taxon>Nitrosopumilaceae</taxon>
        <taxon>Nitrosarchaeum</taxon>
    </lineage>
</organism>
<dbReference type="SUPFAM" id="SSF52151">
    <property type="entry name" value="FabD/lysophospholipase-like"/>
    <property type="match status" value="1"/>
</dbReference>
<dbReference type="RefSeq" id="WP_007550408.1">
    <property type="nucleotide sequence ID" value="NZ_AFPU01000001.1"/>
</dbReference>
<dbReference type="InterPro" id="IPR016035">
    <property type="entry name" value="Acyl_Trfase/lysoPLipase"/>
</dbReference>
<evidence type="ECO:0000313" key="3">
    <source>
        <dbReference type="EMBL" id="EGP93612.1"/>
    </source>
</evidence>
<sequence>MEKIPQNERALILQGGGSLGAYEAGCYDAGYKFLKHRNTLEDQKRPMFDIIAGTSIGAINSAIITSYVVENKTWEGSAERLIDFWNYISTESFLDKIPNYMTQWWDNYRKFFTNLADAETTRRYYSSKEFTATGVSKVFSHPQMVADNRFFDMFNVWYRYDSKPLKESLEKFAKFPIATSREYDQPRLLLVATDVGEGMPVVFDSYEKEDGGRHSGYGKLIVDENNKKNSIIGFEHVIRYDDGITADQVIASASVPVNYDYVKMDAERYDSNTKRYEKEERFFWDGGILINTPLMQVIIAQRQYWYYGKGVKGILPKLDVVQINLNPARVNTVPFDYDGVKNRVSDIVFADRTKNDETILLFLQSFQEMTKKLINMSIERGIKQEVIDKMLDEPLPMQHRFVGAMATKYRDFVEGELNIGEIIRIEREHDDYAVSNKVFDFTSNTIKRLIQNGYDDMIDYLKTRFSSEYLKKIGMLTDI</sequence>
<dbReference type="GO" id="GO:0006629">
    <property type="term" value="P:lipid metabolic process"/>
    <property type="evidence" value="ECO:0007669"/>
    <property type="project" value="UniProtKB-KW"/>
</dbReference>
<accession>F9CWG0</accession>
<keyword evidence="1" id="KW-0443">Lipid metabolism</keyword>
<dbReference type="STRING" id="1001994.MY1_0850"/>
<dbReference type="Proteomes" id="UP000004440">
    <property type="component" value="Unassembled WGS sequence"/>
</dbReference>
<name>F9CWG0_9ARCH</name>
<evidence type="ECO:0000259" key="2">
    <source>
        <dbReference type="PROSITE" id="PS51635"/>
    </source>
</evidence>
<dbReference type="OrthoDB" id="11532at2157"/>
<proteinExistence type="predicted"/>
<dbReference type="AlphaFoldDB" id="F9CWG0"/>
<evidence type="ECO:0000256" key="1">
    <source>
        <dbReference type="ARBA" id="ARBA00023098"/>
    </source>
</evidence>
<comment type="caution">
    <text evidence="3">The sequence shown here is derived from an EMBL/GenBank/DDBJ whole genome shotgun (WGS) entry which is preliminary data.</text>
</comment>
<dbReference type="Pfam" id="PF01734">
    <property type="entry name" value="Patatin"/>
    <property type="match status" value="1"/>
</dbReference>
<protein>
    <submittedName>
        <fullName evidence="3">Putative Patatin-like phospholipase</fullName>
    </submittedName>
</protein>
<evidence type="ECO:0000313" key="4">
    <source>
        <dbReference type="Proteomes" id="UP000004440"/>
    </source>
</evidence>
<gene>
    <name evidence="3" type="ORF">MY1_0850</name>
</gene>
<dbReference type="PROSITE" id="PS51635">
    <property type="entry name" value="PNPLA"/>
    <property type="match status" value="1"/>
</dbReference>
<dbReference type="Gene3D" id="3.40.1090.10">
    <property type="entry name" value="Cytosolic phospholipase A2 catalytic domain"/>
    <property type="match status" value="1"/>
</dbReference>
<reference evidence="3 4" key="1">
    <citation type="journal article" date="2011" name="J. Bacteriol.">
        <title>Genome Sequence of an Ammonia-Oxidizing Soil Archaeon, "Candidatus Nitrosoarchaeum koreensis" MY1.</title>
        <authorList>
            <person name="Kim B.K."/>
            <person name="Jung M.Y."/>
            <person name="Yu D.S."/>
            <person name="Park S.J."/>
            <person name="Oh T.K."/>
            <person name="Rhee S.K."/>
            <person name="Kim J.F."/>
        </authorList>
    </citation>
    <scope>NUCLEOTIDE SEQUENCE [LARGE SCALE GENOMIC DNA]</scope>
    <source>
        <strain evidence="3 4">MY1</strain>
    </source>
</reference>